<accession>A0A9D5D5J3</accession>
<reference evidence="5" key="1">
    <citation type="submission" date="2021-03" db="EMBL/GenBank/DDBJ databases">
        <authorList>
            <person name="Li Z."/>
            <person name="Yang C."/>
        </authorList>
    </citation>
    <scope>NUCLEOTIDE SEQUENCE</scope>
    <source>
        <strain evidence="5">Dzin_1.0</strain>
        <tissue evidence="5">Leaf</tissue>
    </source>
</reference>
<evidence type="ECO:0000313" key="5">
    <source>
        <dbReference type="EMBL" id="KAJ0985761.1"/>
    </source>
</evidence>
<evidence type="ECO:0000256" key="4">
    <source>
        <dbReference type="SAM" id="MobiDB-lite"/>
    </source>
</evidence>
<reference evidence="5" key="2">
    <citation type="journal article" date="2022" name="Hortic Res">
        <title>The genome of Dioscorea zingiberensis sheds light on the biosynthesis, origin and evolution of the medicinally important diosgenin saponins.</title>
        <authorList>
            <person name="Li Y."/>
            <person name="Tan C."/>
            <person name="Li Z."/>
            <person name="Guo J."/>
            <person name="Li S."/>
            <person name="Chen X."/>
            <person name="Wang C."/>
            <person name="Dai X."/>
            <person name="Yang H."/>
            <person name="Song W."/>
            <person name="Hou L."/>
            <person name="Xu J."/>
            <person name="Tong Z."/>
            <person name="Xu A."/>
            <person name="Yuan X."/>
            <person name="Wang W."/>
            <person name="Yang Q."/>
            <person name="Chen L."/>
            <person name="Sun Z."/>
            <person name="Wang K."/>
            <person name="Pan B."/>
            <person name="Chen J."/>
            <person name="Bao Y."/>
            <person name="Liu F."/>
            <person name="Qi X."/>
            <person name="Gang D.R."/>
            <person name="Wen J."/>
            <person name="Li J."/>
        </authorList>
    </citation>
    <scope>NUCLEOTIDE SEQUENCE</scope>
    <source>
        <strain evidence="5">Dzin_1.0</strain>
    </source>
</reference>
<dbReference type="AlphaFoldDB" id="A0A9D5D5J3"/>
<dbReference type="InterPro" id="IPR008545">
    <property type="entry name" value="Web"/>
</dbReference>
<dbReference type="PANTHER" id="PTHR32054:SF2">
    <property type="entry name" value="PROTEIN PLASTID MOVEMENT IMPAIRED 2"/>
    <property type="match status" value="1"/>
</dbReference>
<proteinExistence type="inferred from homology"/>
<comment type="similarity">
    <text evidence="1">Belongs to the WEB family.</text>
</comment>
<keyword evidence="6" id="KW-1185">Reference proteome</keyword>
<keyword evidence="2 3" id="KW-0175">Coiled coil</keyword>
<evidence type="ECO:0000256" key="2">
    <source>
        <dbReference type="ARBA" id="ARBA00023054"/>
    </source>
</evidence>
<evidence type="ECO:0000256" key="3">
    <source>
        <dbReference type="SAM" id="Coils"/>
    </source>
</evidence>
<dbReference type="GO" id="GO:0009904">
    <property type="term" value="P:chloroplast accumulation movement"/>
    <property type="evidence" value="ECO:0007669"/>
    <property type="project" value="TreeGrafter"/>
</dbReference>
<dbReference type="OrthoDB" id="685331at2759"/>
<feature type="coiled-coil region" evidence="3">
    <location>
        <begin position="267"/>
        <end position="580"/>
    </location>
</feature>
<dbReference type="GO" id="GO:0009903">
    <property type="term" value="P:chloroplast avoidance movement"/>
    <property type="evidence" value="ECO:0007669"/>
    <property type="project" value="TreeGrafter"/>
</dbReference>
<evidence type="ECO:0008006" key="7">
    <source>
        <dbReference type="Google" id="ProtNLM"/>
    </source>
</evidence>
<feature type="coiled-coil region" evidence="3">
    <location>
        <begin position="186"/>
        <end position="241"/>
    </location>
</feature>
<dbReference type="Proteomes" id="UP001085076">
    <property type="component" value="Miscellaneous, Linkage group lg01"/>
</dbReference>
<dbReference type="EMBL" id="JAGGNH010000001">
    <property type="protein sequence ID" value="KAJ0985761.1"/>
    <property type="molecule type" value="Genomic_DNA"/>
</dbReference>
<evidence type="ECO:0000313" key="6">
    <source>
        <dbReference type="Proteomes" id="UP001085076"/>
    </source>
</evidence>
<dbReference type="Pfam" id="PF05701">
    <property type="entry name" value="WEMBL"/>
    <property type="match status" value="1"/>
</dbReference>
<comment type="caution">
    <text evidence="5">The sequence shown here is derived from an EMBL/GenBank/DDBJ whole genome shotgun (WGS) entry which is preliminary data.</text>
</comment>
<name>A0A9D5D5J3_9LILI</name>
<gene>
    <name evidence="5" type="ORF">J5N97_004117</name>
</gene>
<dbReference type="GO" id="GO:0005829">
    <property type="term" value="C:cytosol"/>
    <property type="evidence" value="ECO:0007669"/>
    <property type="project" value="TreeGrafter"/>
</dbReference>
<feature type="region of interest" description="Disordered" evidence="4">
    <location>
        <begin position="676"/>
        <end position="700"/>
    </location>
</feature>
<protein>
    <recommendedName>
        <fullName evidence="7">Protein PLASTID MOVEMENT IMPAIRED 2</fullName>
    </recommendedName>
</protein>
<organism evidence="5 6">
    <name type="scientific">Dioscorea zingiberensis</name>
    <dbReference type="NCBI Taxonomy" id="325984"/>
    <lineage>
        <taxon>Eukaryota</taxon>
        <taxon>Viridiplantae</taxon>
        <taxon>Streptophyta</taxon>
        <taxon>Embryophyta</taxon>
        <taxon>Tracheophyta</taxon>
        <taxon>Spermatophyta</taxon>
        <taxon>Magnoliopsida</taxon>
        <taxon>Liliopsida</taxon>
        <taxon>Dioscoreales</taxon>
        <taxon>Dioscoreaceae</taxon>
        <taxon>Dioscorea</taxon>
    </lineage>
</organism>
<sequence length="761" mass="86632">MIMLSISLFFNFESIYQENHRSKSQRNREKSSAQSIKQIEDEFLSYLLLFSMMKLFKPESSNAQEDSEEEEKQRRRAILVMLPPWCLTVGLSPRSESAWSDAHGRLSGGSSLTDYKLVIPFWSDSLSFQFIYFMERTRSSGSDRISSVREAISLFGERVVNNGGKSDKLKPHFSKSDESTTGAREIHLAKMDIGRLRENKKCAEDEKARAESELYMARGMAKELARQIEEANAAAMARKLELQSTKAPKAMNDAQHVVVGETSGLEYVQVMQELNRVKQELSKLKLEVSSAVEEKLNAESEIKASGIKMRLMEASAENLRREIELMNEEHVLVELARMEAERELQEIESQRSAEFSRYSKKIEAANNRIKALPKEIQQAQELEARLAVTTSDVDVLQNEMVLVRAMEKNFMKRDPTNIANQKKEQEEEELQNAQAELEVSKKELASYKDQGFQLMSSMDLLRIELVNISKEKEQIEKRGKKADSTVRNLNSKLLKAKSQLESASVADVRAKEIVSNLSAALQQMETDIEAVRRERDQINEESKSVEEEMVKSEQSINSDNERLQGTMKELEASKRAEAAALNKLKTVAERAMRNRVCAHQHNSHITISSSEYDYLTTRAAAAKDVAKKKVAAMQAWVEALKVEEKEMLLKTELAQREIKEICEKEETLVAQLKTMEEAGDQSENQAEPLDAQAQDSVSRARKSIRDTGIIASKRRAKIRRSSVSSANRLYSRSPLVTLRKRRKVMPIFVLFLKGKRLIKQK</sequence>
<dbReference type="PANTHER" id="PTHR32054">
    <property type="entry name" value="HEAVY CHAIN, PUTATIVE, EXPRESSED-RELATED-RELATED"/>
    <property type="match status" value="1"/>
</dbReference>
<evidence type="ECO:0000256" key="1">
    <source>
        <dbReference type="ARBA" id="ARBA00005485"/>
    </source>
</evidence>